<dbReference type="AlphaFoldDB" id="A0A0V8C4R2"/>
<accession>A0A0V8C4R2</accession>
<protein>
    <recommendedName>
        <fullName evidence="3">YxeA family protein</fullName>
    </recommendedName>
</protein>
<organism evidence="1 2">
    <name type="scientific">Lactococcus lactis subsp. lactis</name>
    <name type="common">Streptococcus lactis</name>
    <dbReference type="NCBI Taxonomy" id="1360"/>
    <lineage>
        <taxon>Bacteria</taxon>
        <taxon>Bacillati</taxon>
        <taxon>Bacillota</taxon>
        <taxon>Bacilli</taxon>
        <taxon>Lactobacillales</taxon>
        <taxon>Streptococcaceae</taxon>
        <taxon>Lactococcus</taxon>
    </lineage>
</organism>
<evidence type="ECO:0000313" key="2">
    <source>
        <dbReference type="Proteomes" id="UP000053719"/>
    </source>
</evidence>
<reference evidence="2" key="1">
    <citation type="submission" date="2015-10" db="EMBL/GenBank/DDBJ databases">
        <title>Draft Genome Sequences of 11 Lactococcus lactis subspecies cremoris strains.</title>
        <authorList>
            <person name="Wels M."/>
            <person name="Backus L."/>
            <person name="Boekhorst J."/>
            <person name="Dijkstra A."/>
            <person name="Beerthuizen M."/>
            <person name="Kelly W."/>
            <person name="Siezen R."/>
            <person name="Bachmann H."/>
            <person name="Van Hijum S."/>
        </authorList>
    </citation>
    <scope>NUCLEOTIDE SEQUENCE [LARGE SCALE GENOMIC DNA]</scope>
    <source>
        <strain evidence="2">M20</strain>
    </source>
</reference>
<dbReference type="NCBIfam" id="TIGR01655">
    <property type="entry name" value="yxeA_fam"/>
    <property type="match status" value="1"/>
</dbReference>
<evidence type="ECO:0008006" key="3">
    <source>
        <dbReference type="Google" id="ProtNLM"/>
    </source>
</evidence>
<dbReference type="PATRIC" id="fig|1360.103.peg.1930"/>
<dbReference type="Proteomes" id="UP000053719">
    <property type="component" value="Unassembled WGS sequence"/>
</dbReference>
<evidence type="ECO:0000313" key="1">
    <source>
        <dbReference type="EMBL" id="KSU20265.1"/>
    </source>
</evidence>
<dbReference type="EMBL" id="LKLU01000092">
    <property type="protein sequence ID" value="KSU20265.1"/>
    <property type="molecule type" value="Genomic_DNA"/>
</dbReference>
<name>A0A0V8C4R2_LACLL</name>
<proteinExistence type="predicted"/>
<dbReference type="InterPro" id="IPR036166">
    <property type="entry name" value="YxeA-like_sf"/>
</dbReference>
<dbReference type="RefSeq" id="WP_012897761.1">
    <property type="nucleotide sequence ID" value="NZ_CP024954.1"/>
</dbReference>
<comment type="caution">
    <text evidence="1">The sequence shown here is derived from an EMBL/GenBank/DDBJ whole genome shotgun (WGS) entry which is preliminary data.</text>
</comment>
<sequence>MKKIFFGLATVLLVILIGSGYTWYKVNYGGTAYYVQINKNGKEEEKITSDSSAKYKQYAYDIDSYQKDGKVKRVDFNTDHNLRKEAYLKLKVNPTKGVISWEEVKKSEVPKAALEKLKE</sequence>
<dbReference type="PANTHER" id="PTHR36433:SF2">
    <property type="entry name" value="YXEA FAMILY PROTEIN"/>
    <property type="match status" value="1"/>
</dbReference>
<gene>
    <name evidence="1" type="ORF">M20_1574</name>
</gene>
<dbReference type="Pfam" id="PF06486">
    <property type="entry name" value="DUF1093"/>
    <property type="match status" value="1"/>
</dbReference>
<dbReference type="SUPFAM" id="SSF159121">
    <property type="entry name" value="BC4932-like"/>
    <property type="match status" value="1"/>
</dbReference>
<dbReference type="InterPro" id="IPR006542">
    <property type="entry name" value="DUF1093"/>
</dbReference>
<dbReference type="Gene3D" id="2.40.50.480">
    <property type="match status" value="1"/>
</dbReference>
<dbReference type="PANTHER" id="PTHR36433">
    <property type="entry name" value="HYPOTHETICAL CYTOSOLIC PROTEIN"/>
    <property type="match status" value="1"/>
</dbReference>